<sequence length="294" mass="33400">MRGELKREFVPYEYQMNLYMAVLNLNQGSRQTVADYTEQFFLFTNRAEWVDQTEQHKVWRYLNGLNKSIQNALYLKNFFDISSAIEFAYKAEELLQRLSPSKRLEPKMSPGFITFHVQDENTETVTHPDCGKPLLMHGSVVGSPPPKNIKHWCEYGIFWTRCTSGGKLCDVTFNSGTRENYVSEDMVTELNLKTELLPNPFKVGGILGGAAVEVDRACRVSFSIGSKFKDNICCYVLPTLKTSHLLLGTTWLHDRQAILSGGDNAYYIKFKGGQTMLTSLPSFHNMCCTVIRAS</sequence>
<dbReference type="EMBL" id="JABWDY010010799">
    <property type="protein sequence ID" value="KAF5200384.1"/>
    <property type="molecule type" value="Genomic_DNA"/>
</dbReference>
<dbReference type="PANTHER" id="PTHR35046">
    <property type="entry name" value="ZINC KNUCKLE (CCHC-TYPE) FAMILY PROTEIN"/>
    <property type="match status" value="1"/>
</dbReference>
<dbReference type="PANTHER" id="PTHR35046:SF26">
    <property type="entry name" value="RNA-DIRECTED DNA POLYMERASE"/>
    <property type="match status" value="1"/>
</dbReference>
<keyword evidence="2" id="KW-1185">Reference proteome</keyword>
<dbReference type="Gene3D" id="2.40.70.10">
    <property type="entry name" value="Acid Proteases"/>
    <property type="match status" value="1"/>
</dbReference>
<comment type="caution">
    <text evidence="1">The sequence shown here is derived from an EMBL/GenBank/DDBJ whole genome shotgun (WGS) entry which is preliminary data.</text>
</comment>
<gene>
    <name evidence="1" type="ORF">FRX31_010031</name>
</gene>
<evidence type="ECO:0008006" key="3">
    <source>
        <dbReference type="Google" id="ProtNLM"/>
    </source>
</evidence>
<dbReference type="OrthoDB" id="1934635at2759"/>
<organism evidence="1 2">
    <name type="scientific">Thalictrum thalictroides</name>
    <name type="common">Rue-anemone</name>
    <name type="synonym">Anemone thalictroides</name>
    <dbReference type="NCBI Taxonomy" id="46969"/>
    <lineage>
        <taxon>Eukaryota</taxon>
        <taxon>Viridiplantae</taxon>
        <taxon>Streptophyta</taxon>
        <taxon>Embryophyta</taxon>
        <taxon>Tracheophyta</taxon>
        <taxon>Spermatophyta</taxon>
        <taxon>Magnoliopsida</taxon>
        <taxon>Ranunculales</taxon>
        <taxon>Ranunculaceae</taxon>
        <taxon>Thalictroideae</taxon>
        <taxon>Thalictrum</taxon>
    </lineage>
</organism>
<accession>A0A7J6WSM9</accession>
<dbReference type="AlphaFoldDB" id="A0A7J6WSM9"/>
<protein>
    <recommendedName>
        <fullName evidence="3">Retrotransposon gag domain-containing protein</fullName>
    </recommendedName>
</protein>
<evidence type="ECO:0000313" key="1">
    <source>
        <dbReference type="EMBL" id="KAF5200384.1"/>
    </source>
</evidence>
<dbReference type="InterPro" id="IPR021109">
    <property type="entry name" value="Peptidase_aspartic_dom_sf"/>
</dbReference>
<evidence type="ECO:0000313" key="2">
    <source>
        <dbReference type="Proteomes" id="UP000554482"/>
    </source>
</evidence>
<proteinExistence type="predicted"/>
<name>A0A7J6WSM9_THATH</name>
<reference evidence="1 2" key="1">
    <citation type="submission" date="2020-06" db="EMBL/GenBank/DDBJ databases">
        <title>Transcriptomic and genomic resources for Thalictrum thalictroides and T. hernandezii: Facilitating candidate gene discovery in an emerging model plant lineage.</title>
        <authorList>
            <person name="Arias T."/>
            <person name="Riano-Pachon D.M."/>
            <person name="Di Stilio V.S."/>
        </authorList>
    </citation>
    <scope>NUCLEOTIDE SEQUENCE [LARGE SCALE GENOMIC DNA]</scope>
    <source>
        <strain evidence="2">cv. WT478/WT964</strain>
        <tissue evidence="1">Leaves</tissue>
    </source>
</reference>
<dbReference type="Proteomes" id="UP000554482">
    <property type="component" value="Unassembled WGS sequence"/>
</dbReference>